<dbReference type="EMBL" id="KZ308144">
    <property type="protein sequence ID" value="KAG8222784.1"/>
    <property type="molecule type" value="Genomic_DNA"/>
</dbReference>
<keyword evidence="8" id="KW-1185">Reference proteome</keyword>
<keyword evidence="3" id="KW-0132">Cell division</keyword>
<evidence type="ECO:0000313" key="8">
    <source>
        <dbReference type="Proteomes" id="UP000792457"/>
    </source>
</evidence>
<evidence type="ECO:0000256" key="5">
    <source>
        <dbReference type="ARBA" id="ARBA00045173"/>
    </source>
</evidence>
<dbReference type="InterPro" id="IPR016024">
    <property type="entry name" value="ARM-type_fold"/>
</dbReference>
<accession>A0A8K0NWX5</accession>
<dbReference type="Pfam" id="PF09759">
    <property type="entry name" value="Atx10homo_assoc"/>
    <property type="match status" value="1"/>
</dbReference>
<evidence type="ECO:0000313" key="7">
    <source>
        <dbReference type="EMBL" id="KAG8222784.1"/>
    </source>
</evidence>
<proteinExistence type="inferred from homology"/>
<comment type="function">
    <text evidence="5">May play a role in the regulation of cytokinesis. May play a role in signaling by stimulating protein glycosylation. Induces neuritogenesis by activating the Ras-MAP kinase pathway and is necessary for the survival of cerebellar neurons. Does not appear to play a major role in ciliogenesis.</text>
</comment>
<evidence type="ECO:0000256" key="4">
    <source>
        <dbReference type="ARBA" id="ARBA00023306"/>
    </source>
</evidence>
<dbReference type="GO" id="GO:0031175">
    <property type="term" value="P:neuron projection development"/>
    <property type="evidence" value="ECO:0007669"/>
    <property type="project" value="TreeGrafter"/>
</dbReference>
<dbReference type="SUPFAM" id="SSF48371">
    <property type="entry name" value="ARM repeat"/>
    <property type="match status" value="1"/>
</dbReference>
<evidence type="ECO:0000259" key="6">
    <source>
        <dbReference type="Pfam" id="PF09759"/>
    </source>
</evidence>
<reference evidence="7" key="2">
    <citation type="submission" date="2017-10" db="EMBL/GenBank/DDBJ databases">
        <title>Ladona fulva Genome sequencing and assembly.</title>
        <authorList>
            <person name="Murali S."/>
            <person name="Richards S."/>
            <person name="Bandaranaike D."/>
            <person name="Bellair M."/>
            <person name="Blankenburg K."/>
            <person name="Chao H."/>
            <person name="Dinh H."/>
            <person name="Doddapaneni H."/>
            <person name="Dugan-Rocha S."/>
            <person name="Elkadiri S."/>
            <person name="Gnanaolivu R."/>
            <person name="Hernandez B."/>
            <person name="Skinner E."/>
            <person name="Javaid M."/>
            <person name="Lee S."/>
            <person name="Li M."/>
            <person name="Ming W."/>
            <person name="Munidasa M."/>
            <person name="Muniz J."/>
            <person name="Nguyen L."/>
            <person name="Hughes D."/>
            <person name="Osuji N."/>
            <person name="Pu L.-L."/>
            <person name="Puazo M."/>
            <person name="Qu C."/>
            <person name="Quiroz J."/>
            <person name="Raj R."/>
            <person name="Weissenberger G."/>
            <person name="Xin Y."/>
            <person name="Zou X."/>
            <person name="Han Y."/>
            <person name="Worley K."/>
            <person name="Muzny D."/>
            <person name="Gibbs R."/>
        </authorList>
    </citation>
    <scope>NUCLEOTIDE SEQUENCE</scope>
    <source>
        <strain evidence="7">Sampled in the wild</strain>
    </source>
</reference>
<reference evidence="7" key="1">
    <citation type="submission" date="2013-04" db="EMBL/GenBank/DDBJ databases">
        <authorList>
            <person name="Qu J."/>
            <person name="Murali S.C."/>
            <person name="Bandaranaike D."/>
            <person name="Bellair M."/>
            <person name="Blankenburg K."/>
            <person name="Chao H."/>
            <person name="Dinh H."/>
            <person name="Doddapaneni H."/>
            <person name="Downs B."/>
            <person name="Dugan-Rocha S."/>
            <person name="Elkadiri S."/>
            <person name="Gnanaolivu R.D."/>
            <person name="Hernandez B."/>
            <person name="Javaid M."/>
            <person name="Jayaseelan J.C."/>
            <person name="Lee S."/>
            <person name="Li M."/>
            <person name="Ming W."/>
            <person name="Munidasa M."/>
            <person name="Muniz J."/>
            <person name="Nguyen L."/>
            <person name="Ongeri F."/>
            <person name="Osuji N."/>
            <person name="Pu L.-L."/>
            <person name="Puazo M."/>
            <person name="Qu C."/>
            <person name="Quiroz J."/>
            <person name="Raj R."/>
            <person name="Weissenberger G."/>
            <person name="Xin Y."/>
            <person name="Zou X."/>
            <person name="Han Y."/>
            <person name="Richards S."/>
            <person name="Worley K."/>
            <person name="Muzny D."/>
            <person name="Gibbs R."/>
        </authorList>
    </citation>
    <scope>NUCLEOTIDE SEQUENCE</scope>
    <source>
        <strain evidence="7">Sampled in the wild</strain>
    </source>
</reference>
<organism evidence="7 8">
    <name type="scientific">Ladona fulva</name>
    <name type="common">Scarce chaser dragonfly</name>
    <name type="synonym">Libellula fulva</name>
    <dbReference type="NCBI Taxonomy" id="123851"/>
    <lineage>
        <taxon>Eukaryota</taxon>
        <taxon>Metazoa</taxon>
        <taxon>Ecdysozoa</taxon>
        <taxon>Arthropoda</taxon>
        <taxon>Hexapoda</taxon>
        <taxon>Insecta</taxon>
        <taxon>Pterygota</taxon>
        <taxon>Palaeoptera</taxon>
        <taxon>Odonata</taxon>
        <taxon>Epiprocta</taxon>
        <taxon>Anisoptera</taxon>
        <taxon>Libelluloidea</taxon>
        <taxon>Libellulidae</taxon>
        <taxon>Ladona</taxon>
    </lineage>
</organism>
<comment type="similarity">
    <text evidence="1">Belongs to the ataxin-10 family.</text>
</comment>
<dbReference type="InterPro" id="IPR011989">
    <property type="entry name" value="ARM-like"/>
</dbReference>
<dbReference type="AlphaFoldDB" id="A0A8K0NWX5"/>
<dbReference type="PANTHER" id="PTHR13255">
    <property type="entry name" value="ATAXIN-10"/>
    <property type="match status" value="1"/>
</dbReference>
<gene>
    <name evidence="7" type="ORF">J437_LFUL006783</name>
</gene>
<dbReference type="InterPro" id="IPR051374">
    <property type="entry name" value="Ataxin-10/CTR86_families"/>
</dbReference>
<sequence>MSGEDAGQHEEISSKCSELHFICDNFAPEMHLDDITDHFRFLRNICTSGKSFQNSVAKHLECIENVLKLLMNRSDNSESLQLAIRVGMQVLGNMIVSNPENQSLVWKSCAYILSHVLNSEDEKAANYAAMVVYNIILGLGQEELMNYMDLKIIKGLLSSACSGSEFGHFAVLSLLGIPNWLVECYPLLVSHEKYYILDVISDHITKPGSSVEDKKEIHVSAIKFIASEFCAHSDRIFDARVSLESDSKVTELFESASPCEYTKLLDVLASVASNEAYLPLLQSDGPLLVHSIYLLKSIHASGKAAEEKGDLSHPFAPIKNLRAAESSKIAVDFHPAYGFKRSLIQLIGNLAWENKEIQNKILDLEFITQWAIVAIRNLSNGNHQVQEFIAGLNRKGVVSCELLQQMGLTLHDPGDSSQKISIVPLPR</sequence>
<keyword evidence="4" id="KW-0131">Cell cycle</keyword>
<evidence type="ECO:0000256" key="2">
    <source>
        <dbReference type="ARBA" id="ARBA00018804"/>
    </source>
</evidence>
<dbReference type="OrthoDB" id="379794at2759"/>
<dbReference type="InterPro" id="IPR019156">
    <property type="entry name" value="Ataxin-10_domain"/>
</dbReference>
<feature type="domain" description="Ataxin-10" evidence="6">
    <location>
        <begin position="365"/>
        <end position="411"/>
    </location>
</feature>
<evidence type="ECO:0000256" key="1">
    <source>
        <dbReference type="ARBA" id="ARBA00008384"/>
    </source>
</evidence>
<comment type="caution">
    <text evidence="7">The sequence shown here is derived from an EMBL/GenBank/DDBJ whole genome shotgun (WGS) entry which is preliminary data.</text>
</comment>
<evidence type="ECO:0000256" key="3">
    <source>
        <dbReference type="ARBA" id="ARBA00022618"/>
    </source>
</evidence>
<dbReference type="Gene3D" id="1.25.10.10">
    <property type="entry name" value="Leucine-rich Repeat Variant"/>
    <property type="match status" value="1"/>
</dbReference>
<dbReference type="GO" id="GO:0051301">
    <property type="term" value="P:cell division"/>
    <property type="evidence" value="ECO:0007669"/>
    <property type="project" value="UniProtKB-KW"/>
</dbReference>
<dbReference type="PANTHER" id="PTHR13255:SF0">
    <property type="entry name" value="ATAXIN-10"/>
    <property type="match status" value="1"/>
</dbReference>
<name>A0A8K0NWX5_LADFU</name>
<protein>
    <recommendedName>
        <fullName evidence="2">Ataxin-10</fullName>
    </recommendedName>
</protein>
<dbReference type="GO" id="GO:0005829">
    <property type="term" value="C:cytosol"/>
    <property type="evidence" value="ECO:0007669"/>
    <property type="project" value="TreeGrafter"/>
</dbReference>
<dbReference type="Proteomes" id="UP000792457">
    <property type="component" value="Unassembled WGS sequence"/>
</dbReference>